<reference evidence="1 2" key="1">
    <citation type="submission" date="2016-10" db="EMBL/GenBank/DDBJ databases">
        <authorList>
            <person name="de Groot N.N."/>
        </authorList>
    </citation>
    <scope>NUCLEOTIDE SEQUENCE [LARGE SCALE GENOMIC DNA]</scope>
    <source>
        <strain evidence="1 2">Nm22</strain>
    </source>
</reference>
<dbReference type="RefSeq" id="WP_090634880.1">
    <property type="nucleotide sequence ID" value="NZ_FOCP01000044.1"/>
</dbReference>
<organism evidence="1 2">
    <name type="scientific">Nitrosomonas marina</name>
    <dbReference type="NCBI Taxonomy" id="917"/>
    <lineage>
        <taxon>Bacteria</taxon>
        <taxon>Pseudomonadati</taxon>
        <taxon>Pseudomonadota</taxon>
        <taxon>Betaproteobacteria</taxon>
        <taxon>Nitrosomonadales</taxon>
        <taxon>Nitrosomonadaceae</taxon>
        <taxon>Nitrosomonas</taxon>
    </lineage>
</organism>
<evidence type="ECO:0000313" key="2">
    <source>
        <dbReference type="Proteomes" id="UP000199459"/>
    </source>
</evidence>
<proteinExistence type="predicted"/>
<sequence>MVTCDIKVVSGGFKIEYSGIYKSTSDAAMRAIKSHMKDGKRFALSVEEKHCKKIDADLPEILRDQA</sequence>
<dbReference type="AlphaFoldDB" id="A0A1H8IWS9"/>
<protein>
    <submittedName>
        <fullName evidence="1">Uncharacterized protein</fullName>
    </submittedName>
</protein>
<gene>
    <name evidence="1" type="ORF">SAMN05216325_1448</name>
</gene>
<dbReference type="EMBL" id="FOCP01000044">
    <property type="protein sequence ID" value="SEN73220.1"/>
    <property type="molecule type" value="Genomic_DNA"/>
</dbReference>
<name>A0A1H8IWS9_9PROT</name>
<evidence type="ECO:0000313" key="1">
    <source>
        <dbReference type="EMBL" id="SEN73220.1"/>
    </source>
</evidence>
<dbReference type="Proteomes" id="UP000199459">
    <property type="component" value="Unassembled WGS sequence"/>
</dbReference>
<accession>A0A1H8IWS9</accession>